<accession>A0AAD7I2Y8</accession>
<gene>
    <name evidence="2" type="ORF">B0H16DRAFT_1578605</name>
</gene>
<evidence type="ECO:0000313" key="3">
    <source>
        <dbReference type="Proteomes" id="UP001215598"/>
    </source>
</evidence>
<keyword evidence="1" id="KW-0732">Signal</keyword>
<feature type="chain" id="PRO_5042287007" evidence="1">
    <location>
        <begin position="18"/>
        <end position="78"/>
    </location>
</feature>
<protein>
    <submittedName>
        <fullName evidence="2">Uncharacterized protein</fullName>
    </submittedName>
</protein>
<dbReference type="Proteomes" id="UP001215598">
    <property type="component" value="Unassembled WGS sequence"/>
</dbReference>
<reference evidence="2" key="1">
    <citation type="submission" date="2023-03" db="EMBL/GenBank/DDBJ databases">
        <title>Massive genome expansion in bonnet fungi (Mycena s.s.) driven by repeated elements and novel gene families across ecological guilds.</title>
        <authorList>
            <consortium name="Lawrence Berkeley National Laboratory"/>
            <person name="Harder C.B."/>
            <person name="Miyauchi S."/>
            <person name="Viragh M."/>
            <person name="Kuo A."/>
            <person name="Thoen E."/>
            <person name="Andreopoulos B."/>
            <person name="Lu D."/>
            <person name="Skrede I."/>
            <person name="Drula E."/>
            <person name="Henrissat B."/>
            <person name="Morin E."/>
            <person name="Kohler A."/>
            <person name="Barry K."/>
            <person name="LaButti K."/>
            <person name="Morin E."/>
            <person name="Salamov A."/>
            <person name="Lipzen A."/>
            <person name="Mereny Z."/>
            <person name="Hegedus B."/>
            <person name="Baldrian P."/>
            <person name="Stursova M."/>
            <person name="Weitz H."/>
            <person name="Taylor A."/>
            <person name="Grigoriev I.V."/>
            <person name="Nagy L.G."/>
            <person name="Martin F."/>
            <person name="Kauserud H."/>
        </authorList>
    </citation>
    <scope>NUCLEOTIDE SEQUENCE</scope>
    <source>
        <strain evidence="2">CBHHK182m</strain>
    </source>
</reference>
<evidence type="ECO:0000256" key="1">
    <source>
        <dbReference type="SAM" id="SignalP"/>
    </source>
</evidence>
<dbReference type="AlphaFoldDB" id="A0AAD7I2Y8"/>
<name>A0AAD7I2Y8_9AGAR</name>
<evidence type="ECO:0000313" key="2">
    <source>
        <dbReference type="EMBL" id="KAJ7733921.1"/>
    </source>
</evidence>
<dbReference type="EMBL" id="JARKIB010000135">
    <property type="protein sequence ID" value="KAJ7733921.1"/>
    <property type="molecule type" value="Genomic_DNA"/>
</dbReference>
<sequence length="78" mass="7882">MLFKITALVTLLATAVAVSVAPSSLESRDVVCTNGQTCSCASVNLPGTGVCSYHPQGTFCDMTTFCTVLDGNGSSGCA</sequence>
<keyword evidence="3" id="KW-1185">Reference proteome</keyword>
<feature type="signal peptide" evidence="1">
    <location>
        <begin position="1"/>
        <end position="17"/>
    </location>
</feature>
<organism evidence="2 3">
    <name type="scientific">Mycena metata</name>
    <dbReference type="NCBI Taxonomy" id="1033252"/>
    <lineage>
        <taxon>Eukaryota</taxon>
        <taxon>Fungi</taxon>
        <taxon>Dikarya</taxon>
        <taxon>Basidiomycota</taxon>
        <taxon>Agaricomycotina</taxon>
        <taxon>Agaricomycetes</taxon>
        <taxon>Agaricomycetidae</taxon>
        <taxon>Agaricales</taxon>
        <taxon>Marasmiineae</taxon>
        <taxon>Mycenaceae</taxon>
        <taxon>Mycena</taxon>
    </lineage>
</organism>
<proteinExistence type="predicted"/>
<comment type="caution">
    <text evidence="2">The sequence shown here is derived from an EMBL/GenBank/DDBJ whole genome shotgun (WGS) entry which is preliminary data.</text>
</comment>